<proteinExistence type="predicted"/>
<sequence>TVGFKQVFQDIVDSLFWGDHRFHISEGLPIPLDFVPDYPGNPKLAL</sequence>
<name>X1JMY2_9ZZZZ</name>
<comment type="caution">
    <text evidence="1">The sequence shown here is derived from an EMBL/GenBank/DDBJ whole genome shotgun (WGS) entry which is preliminary data.</text>
</comment>
<evidence type="ECO:0000313" key="1">
    <source>
        <dbReference type="EMBL" id="GAH95432.1"/>
    </source>
</evidence>
<gene>
    <name evidence="1" type="ORF">S06H3_01013</name>
</gene>
<accession>X1JMY2</accession>
<organism evidence="1">
    <name type="scientific">marine sediment metagenome</name>
    <dbReference type="NCBI Taxonomy" id="412755"/>
    <lineage>
        <taxon>unclassified sequences</taxon>
        <taxon>metagenomes</taxon>
        <taxon>ecological metagenomes</taxon>
    </lineage>
</organism>
<feature type="non-terminal residue" evidence="1">
    <location>
        <position position="1"/>
    </location>
</feature>
<reference evidence="1" key="1">
    <citation type="journal article" date="2014" name="Front. Microbiol.">
        <title>High frequency of phylogenetically diverse reductive dehalogenase-homologous genes in deep subseafloor sedimentary metagenomes.</title>
        <authorList>
            <person name="Kawai M."/>
            <person name="Futagami T."/>
            <person name="Toyoda A."/>
            <person name="Takaki Y."/>
            <person name="Nishi S."/>
            <person name="Hori S."/>
            <person name="Arai W."/>
            <person name="Tsubouchi T."/>
            <person name="Morono Y."/>
            <person name="Uchiyama I."/>
            <person name="Ito T."/>
            <person name="Fujiyama A."/>
            <person name="Inagaki F."/>
            <person name="Takami H."/>
        </authorList>
    </citation>
    <scope>NUCLEOTIDE SEQUENCE</scope>
    <source>
        <strain evidence="1">Expedition CK06-06</strain>
    </source>
</reference>
<protein>
    <submittedName>
        <fullName evidence="1">Uncharacterized protein</fullName>
    </submittedName>
</protein>
<dbReference type="EMBL" id="BARV01000231">
    <property type="protein sequence ID" value="GAH95432.1"/>
    <property type="molecule type" value="Genomic_DNA"/>
</dbReference>
<dbReference type="AlphaFoldDB" id="X1JMY2"/>